<feature type="compositionally biased region" description="Basic and acidic residues" evidence="10">
    <location>
        <begin position="44"/>
        <end position="96"/>
    </location>
</feature>
<dbReference type="RefSeq" id="WP_019594634.1">
    <property type="nucleotide sequence ID" value="NZ_CP011367.1"/>
</dbReference>
<dbReference type="GO" id="GO:0033281">
    <property type="term" value="C:TAT protein transport complex"/>
    <property type="evidence" value="ECO:0007669"/>
    <property type="project" value="UniProtKB-UniRule"/>
</dbReference>
<evidence type="ECO:0000256" key="8">
    <source>
        <dbReference type="ARBA" id="ARBA00023136"/>
    </source>
</evidence>
<name>A0A0G3G7J3_9GAMM</name>
<evidence type="ECO:0000256" key="1">
    <source>
        <dbReference type="ARBA" id="ARBA00004162"/>
    </source>
</evidence>
<dbReference type="HAMAP" id="MF_00236">
    <property type="entry name" value="TatA_E"/>
    <property type="match status" value="1"/>
</dbReference>
<dbReference type="NCBIfam" id="TIGR01411">
    <property type="entry name" value="tatAE"/>
    <property type="match status" value="1"/>
</dbReference>
<evidence type="ECO:0000256" key="7">
    <source>
        <dbReference type="ARBA" id="ARBA00023010"/>
    </source>
</evidence>
<comment type="subunit">
    <text evidence="9">The Tat system comprises two distinct complexes: a TatABC complex, containing multiple copies of TatA, TatB and TatC subunits, and a separate TatA complex, containing only TatA subunits. Substrates initially bind to the TatABC complex, which probably triggers association of the separate TatA complex to form the active translocon.</text>
</comment>
<dbReference type="GO" id="GO:0043953">
    <property type="term" value="P:protein transport by the Tat complex"/>
    <property type="evidence" value="ECO:0007669"/>
    <property type="project" value="UniProtKB-UniRule"/>
</dbReference>
<reference evidence="11 12" key="1">
    <citation type="submission" date="2015-04" db="EMBL/GenBank/DDBJ databases">
        <title>Complete Sequence for the Genome of the Thioalkalivibrio versutus D301.</title>
        <authorList>
            <person name="Mu T."/>
            <person name="Zhou J."/>
            <person name="Xu X."/>
        </authorList>
    </citation>
    <scope>NUCLEOTIDE SEQUENCE [LARGE SCALE GENOMIC DNA]</scope>
    <source>
        <strain evidence="11 12">D301</strain>
    </source>
</reference>
<dbReference type="Proteomes" id="UP000064201">
    <property type="component" value="Chromosome"/>
</dbReference>
<evidence type="ECO:0000256" key="10">
    <source>
        <dbReference type="SAM" id="MobiDB-lite"/>
    </source>
</evidence>
<evidence type="ECO:0000256" key="6">
    <source>
        <dbReference type="ARBA" id="ARBA00022989"/>
    </source>
</evidence>
<keyword evidence="5 9" id="KW-0653">Protein transport</keyword>
<dbReference type="PANTHER" id="PTHR42982">
    <property type="entry name" value="SEC-INDEPENDENT PROTEIN TRANSLOCASE PROTEIN TATA"/>
    <property type="match status" value="1"/>
</dbReference>
<keyword evidence="4 9" id="KW-0812">Transmembrane</keyword>
<feature type="region of interest" description="Disordered" evidence="10">
    <location>
        <begin position="42"/>
        <end position="96"/>
    </location>
</feature>
<keyword evidence="3 9" id="KW-1003">Cell membrane</keyword>
<dbReference type="AlphaFoldDB" id="A0A0G3G7J3"/>
<keyword evidence="7 9" id="KW-0811">Translocation</keyword>
<dbReference type="GO" id="GO:0008320">
    <property type="term" value="F:protein transmembrane transporter activity"/>
    <property type="evidence" value="ECO:0007669"/>
    <property type="project" value="UniProtKB-UniRule"/>
</dbReference>
<keyword evidence="12" id="KW-1185">Reference proteome</keyword>
<keyword evidence="8 9" id="KW-0472">Membrane</keyword>
<sequence>MGIGGISIWQLLIVLLIVVLLFGTKKLRNMGGDIGSAMKNFRQAVKDPDAEKKEGEEGEEPREVENQTDSEGRVVDAEVKKSSEKGSDASQSDKKS</sequence>
<keyword evidence="6 9" id="KW-1133">Transmembrane helix</keyword>
<dbReference type="PANTHER" id="PTHR42982:SF1">
    <property type="entry name" value="SEC-INDEPENDENT PROTEIN TRANSLOCASE PROTEIN TATA"/>
    <property type="match status" value="1"/>
</dbReference>
<dbReference type="EMBL" id="CP011367">
    <property type="protein sequence ID" value="AKJ96354.1"/>
    <property type="molecule type" value="Genomic_DNA"/>
</dbReference>
<dbReference type="STRING" id="106634.TVD_13710"/>
<dbReference type="PATRIC" id="fig|106634.4.peg.2798"/>
<feature type="transmembrane region" description="Helical" evidence="9">
    <location>
        <begin position="6"/>
        <end position="23"/>
    </location>
</feature>
<dbReference type="InterPro" id="IPR003369">
    <property type="entry name" value="TatA/B/E"/>
</dbReference>
<dbReference type="Pfam" id="PF02416">
    <property type="entry name" value="TatA_B_E"/>
    <property type="match status" value="1"/>
</dbReference>
<dbReference type="OrthoDB" id="7066617at2"/>
<protein>
    <recommendedName>
        <fullName evidence="9">Sec-independent protein translocase protein TatA</fullName>
    </recommendedName>
</protein>
<keyword evidence="2 9" id="KW-0813">Transport</keyword>
<comment type="similarity">
    <text evidence="9">Belongs to the TatA/E family.</text>
</comment>
<evidence type="ECO:0000256" key="5">
    <source>
        <dbReference type="ARBA" id="ARBA00022927"/>
    </source>
</evidence>
<accession>A0A0G3G7J3</accession>
<proteinExistence type="inferred from homology"/>
<evidence type="ECO:0000256" key="3">
    <source>
        <dbReference type="ARBA" id="ARBA00022475"/>
    </source>
</evidence>
<comment type="function">
    <text evidence="9">Part of the twin-arginine translocation (Tat) system that transports large folded proteins containing a characteristic twin-arginine motif in their signal peptide across membranes. TatA could form the protein-conducting channel of the Tat system.</text>
</comment>
<evidence type="ECO:0000256" key="4">
    <source>
        <dbReference type="ARBA" id="ARBA00022692"/>
    </source>
</evidence>
<evidence type="ECO:0000256" key="9">
    <source>
        <dbReference type="HAMAP-Rule" id="MF_00236"/>
    </source>
</evidence>
<comment type="subcellular location">
    <subcellularLocation>
        <location evidence="1 9">Cell membrane</location>
        <topology evidence="1 9">Single-pass membrane protein</topology>
    </subcellularLocation>
</comment>
<dbReference type="Gene3D" id="1.20.5.3310">
    <property type="match status" value="1"/>
</dbReference>
<dbReference type="KEGG" id="tvr:TVD_13710"/>
<evidence type="ECO:0000313" key="12">
    <source>
        <dbReference type="Proteomes" id="UP000064201"/>
    </source>
</evidence>
<dbReference type="InterPro" id="IPR006312">
    <property type="entry name" value="TatA/E"/>
</dbReference>
<evidence type="ECO:0000313" key="11">
    <source>
        <dbReference type="EMBL" id="AKJ96354.1"/>
    </source>
</evidence>
<gene>
    <name evidence="9" type="primary">tatA</name>
    <name evidence="11" type="ORF">TVD_13710</name>
</gene>
<organism evidence="11 12">
    <name type="scientific">Thioalkalivibrio versutus</name>
    <dbReference type="NCBI Taxonomy" id="106634"/>
    <lineage>
        <taxon>Bacteria</taxon>
        <taxon>Pseudomonadati</taxon>
        <taxon>Pseudomonadota</taxon>
        <taxon>Gammaproteobacteria</taxon>
        <taxon>Chromatiales</taxon>
        <taxon>Ectothiorhodospiraceae</taxon>
        <taxon>Thioalkalivibrio</taxon>
    </lineage>
</organism>
<evidence type="ECO:0000256" key="2">
    <source>
        <dbReference type="ARBA" id="ARBA00022448"/>
    </source>
</evidence>